<evidence type="ECO:0000313" key="11">
    <source>
        <dbReference type="EMBL" id="MBN1572541.1"/>
    </source>
</evidence>
<dbReference type="Pfam" id="PF04055">
    <property type="entry name" value="Radical_SAM"/>
    <property type="match status" value="1"/>
</dbReference>
<evidence type="ECO:0000256" key="4">
    <source>
        <dbReference type="ARBA" id="ARBA00022691"/>
    </source>
</evidence>
<sequence length="537" mass="62534">MKIFIIDPPQQVFKYFMGHIPSPAVTQLAAYMEREGHEVEILDVTTFENCWDDLERMIREGRPNVVGISNNSTNTINNAFHTATLTKMIDPKIVVVGGGAHMTALPEESLSVNGDIDFIVRGEGEATFAELVSRLGEGRKDFSNIKGIAYLDNGNGGNFIQTPDRELVEDINDLPMPAYRLLPMLKVKNPEDYVMAYRFPTLGMIPYESIMISTTRGCFGKCRFCSETAFWHHTWRSRNAKNMVDEMELLSKEYNRTNFYFVDNAFNWKRERITEFIEELESRELKGITFWYQTRVELFLRDLDLIDRLKKLGLYQMSFGVETASQDITNKWGKNQRVGDVIKAMKAAKERDLVLLTNVMWGHREDTAETLRATYEMIKGYSDIFALQIFTPVPGTPYYEEYLENDMIKEYNWDLWDMFTPVVETDTIPHDKMLRTVEKIQSRFHLRPKILYKTWFSKNPFIRRNYQTTMEIVKRTLSNTLHEVQTNYRPFEEFMEEKGYSIEKTIKGTCIVKDRSKGEGNGSRREDRNGDVLHESA</sequence>
<evidence type="ECO:0000259" key="10">
    <source>
        <dbReference type="PROSITE" id="PS51918"/>
    </source>
</evidence>
<feature type="domain" description="B12-binding" evidence="9">
    <location>
        <begin position="8"/>
        <end position="142"/>
    </location>
</feature>
<dbReference type="EMBL" id="JAFGIX010000025">
    <property type="protein sequence ID" value="MBN1572541.1"/>
    <property type="molecule type" value="Genomic_DNA"/>
</dbReference>
<dbReference type="AlphaFoldDB" id="A0A9D8KBY4"/>
<reference evidence="11" key="2">
    <citation type="submission" date="2021-01" db="EMBL/GenBank/DDBJ databases">
        <authorList>
            <person name="Hahn C.R."/>
            <person name="Youssef N.H."/>
            <person name="Elshahed M."/>
        </authorList>
    </citation>
    <scope>NUCLEOTIDE SEQUENCE</scope>
    <source>
        <strain evidence="11">Zod_Metabat.24</strain>
    </source>
</reference>
<dbReference type="GO" id="GO:0031419">
    <property type="term" value="F:cobalamin binding"/>
    <property type="evidence" value="ECO:0007669"/>
    <property type="project" value="InterPro"/>
</dbReference>
<evidence type="ECO:0000256" key="5">
    <source>
        <dbReference type="ARBA" id="ARBA00022723"/>
    </source>
</evidence>
<dbReference type="PANTHER" id="PTHR43409">
    <property type="entry name" value="ANAEROBIC MAGNESIUM-PROTOPORPHYRIN IX MONOMETHYL ESTER CYCLASE-RELATED"/>
    <property type="match status" value="1"/>
</dbReference>
<dbReference type="CDD" id="cd01335">
    <property type="entry name" value="Radical_SAM"/>
    <property type="match status" value="1"/>
</dbReference>
<dbReference type="SUPFAM" id="SSF102114">
    <property type="entry name" value="Radical SAM enzymes"/>
    <property type="match status" value="1"/>
</dbReference>
<name>A0A9D8KBY4_9DELT</name>
<keyword evidence="4" id="KW-0949">S-adenosyl-L-methionine</keyword>
<dbReference type="SMART" id="SM00729">
    <property type="entry name" value="Elp3"/>
    <property type="match status" value="1"/>
</dbReference>
<dbReference type="InterPro" id="IPR007197">
    <property type="entry name" value="rSAM"/>
</dbReference>
<proteinExistence type="predicted"/>
<dbReference type="SFLD" id="SFLDG01082">
    <property type="entry name" value="B12-binding_domain_containing"/>
    <property type="match status" value="1"/>
</dbReference>
<protein>
    <submittedName>
        <fullName evidence="11">Cobalamin-dependent protein</fullName>
    </submittedName>
</protein>
<dbReference type="InterPro" id="IPR023404">
    <property type="entry name" value="rSAM_horseshoe"/>
</dbReference>
<reference evidence="11" key="1">
    <citation type="journal article" date="2021" name="Environ. Microbiol.">
        <title>Genomic characterization of three novel Desulfobacterota classes expand the metabolic and phylogenetic diversity of the phylum.</title>
        <authorList>
            <person name="Murphy C.L."/>
            <person name="Biggerstaff J."/>
            <person name="Eichhorn A."/>
            <person name="Ewing E."/>
            <person name="Shahan R."/>
            <person name="Soriano D."/>
            <person name="Stewart S."/>
            <person name="VanMol K."/>
            <person name="Walker R."/>
            <person name="Walters P."/>
            <person name="Elshahed M.S."/>
            <person name="Youssef N.H."/>
        </authorList>
    </citation>
    <scope>NUCLEOTIDE SEQUENCE</scope>
    <source>
        <strain evidence="11">Zod_Metabat.24</strain>
    </source>
</reference>
<keyword evidence="5" id="KW-0479">Metal-binding</keyword>
<evidence type="ECO:0000256" key="7">
    <source>
        <dbReference type="ARBA" id="ARBA00023014"/>
    </source>
</evidence>
<evidence type="ECO:0000256" key="2">
    <source>
        <dbReference type="ARBA" id="ARBA00022603"/>
    </source>
</evidence>
<dbReference type="InterPro" id="IPR058240">
    <property type="entry name" value="rSAM_sf"/>
</dbReference>
<dbReference type="Gene3D" id="3.40.50.280">
    <property type="entry name" value="Cobalamin-binding domain"/>
    <property type="match status" value="1"/>
</dbReference>
<feature type="domain" description="Radical SAM core" evidence="10">
    <location>
        <begin position="204"/>
        <end position="429"/>
    </location>
</feature>
<dbReference type="GO" id="GO:0046872">
    <property type="term" value="F:metal ion binding"/>
    <property type="evidence" value="ECO:0007669"/>
    <property type="project" value="UniProtKB-KW"/>
</dbReference>
<keyword evidence="3" id="KW-0808">Transferase</keyword>
<organism evidence="11 12">
    <name type="scientific">Candidatus Zymogenus saltonus</name>
    <dbReference type="NCBI Taxonomy" id="2844893"/>
    <lineage>
        <taxon>Bacteria</taxon>
        <taxon>Deltaproteobacteria</taxon>
        <taxon>Candidatus Zymogenia</taxon>
        <taxon>Candidatus Zymogeniales</taxon>
        <taxon>Candidatus Zymogenaceae</taxon>
        <taxon>Candidatus Zymogenus</taxon>
    </lineage>
</organism>
<evidence type="ECO:0000256" key="8">
    <source>
        <dbReference type="SAM" id="MobiDB-lite"/>
    </source>
</evidence>
<dbReference type="PROSITE" id="PS51918">
    <property type="entry name" value="RADICAL_SAM"/>
    <property type="match status" value="1"/>
</dbReference>
<comment type="caution">
    <text evidence="11">The sequence shown here is derived from an EMBL/GenBank/DDBJ whole genome shotgun (WGS) entry which is preliminary data.</text>
</comment>
<dbReference type="SFLD" id="SFLDG01123">
    <property type="entry name" value="methyltransferase_(Class_B)"/>
    <property type="match status" value="1"/>
</dbReference>
<dbReference type="GO" id="GO:0003824">
    <property type="term" value="F:catalytic activity"/>
    <property type="evidence" value="ECO:0007669"/>
    <property type="project" value="InterPro"/>
</dbReference>
<dbReference type="InterPro" id="IPR051198">
    <property type="entry name" value="BchE-like"/>
</dbReference>
<dbReference type="Gene3D" id="3.80.30.20">
    <property type="entry name" value="tm_1862 like domain"/>
    <property type="match status" value="1"/>
</dbReference>
<keyword evidence="6" id="KW-0408">Iron</keyword>
<gene>
    <name evidence="11" type="ORF">JW984_05010</name>
</gene>
<evidence type="ECO:0000313" key="12">
    <source>
        <dbReference type="Proteomes" id="UP000809273"/>
    </source>
</evidence>
<dbReference type="InterPro" id="IPR006638">
    <property type="entry name" value="Elp3/MiaA/NifB-like_rSAM"/>
</dbReference>
<dbReference type="PROSITE" id="PS51332">
    <property type="entry name" value="B12_BINDING"/>
    <property type="match status" value="1"/>
</dbReference>
<dbReference type="InterPro" id="IPR036724">
    <property type="entry name" value="Cobalamin-bd_sf"/>
</dbReference>
<keyword evidence="7" id="KW-0411">Iron-sulfur</keyword>
<dbReference type="GO" id="GO:0051539">
    <property type="term" value="F:4 iron, 4 sulfur cluster binding"/>
    <property type="evidence" value="ECO:0007669"/>
    <property type="project" value="UniProtKB-KW"/>
</dbReference>
<dbReference type="CDD" id="cd02068">
    <property type="entry name" value="radical_SAM_B12_BD"/>
    <property type="match status" value="1"/>
</dbReference>
<evidence type="ECO:0000256" key="6">
    <source>
        <dbReference type="ARBA" id="ARBA00023004"/>
    </source>
</evidence>
<dbReference type="InterPro" id="IPR006158">
    <property type="entry name" value="Cobalamin-bd"/>
</dbReference>
<keyword evidence="2" id="KW-0489">Methyltransferase</keyword>
<feature type="region of interest" description="Disordered" evidence="8">
    <location>
        <begin position="513"/>
        <end position="537"/>
    </location>
</feature>
<dbReference type="SFLD" id="SFLDS00029">
    <property type="entry name" value="Radical_SAM"/>
    <property type="match status" value="1"/>
</dbReference>
<comment type="cofactor">
    <cofactor evidence="1">
        <name>[4Fe-4S] cluster</name>
        <dbReference type="ChEBI" id="CHEBI:49883"/>
    </cofactor>
</comment>
<evidence type="ECO:0000259" key="9">
    <source>
        <dbReference type="PROSITE" id="PS51332"/>
    </source>
</evidence>
<evidence type="ECO:0000256" key="3">
    <source>
        <dbReference type="ARBA" id="ARBA00022679"/>
    </source>
</evidence>
<dbReference type="PANTHER" id="PTHR43409:SF7">
    <property type="entry name" value="BLL1977 PROTEIN"/>
    <property type="match status" value="1"/>
</dbReference>
<evidence type="ECO:0000256" key="1">
    <source>
        <dbReference type="ARBA" id="ARBA00001966"/>
    </source>
</evidence>
<accession>A0A9D8KBY4</accession>
<dbReference type="InterPro" id="IPR034466">
    <property type="entry name" value="Methyltransferase_Class_B"/>
</dbReference>
<dbReference type="Proteomes" id="UP000809273">
    <property type="component" value="Unassembled WGS sequence"/>
</dbReference>
<dbReference type="Pfam" id="PF02310">
    <property type="entry name" value="B12-binding"/>
    <property type="match status" value="1"/>
</dbReference>
<dbReference type="SUPFAM" id="SSF52242">
    <property type="entry name" value="Cobalamin (vitamin B12)-binding domain"/>
    <property type="match status" value="1"/>
</dbReference>